<proteinExistence type="inferred from homology"/>
<dbReference type="SUPFAM" id="SSF52402">
    <property type="entry name" value="Adenine nucleotide alpha hydrolases-like"/>
    <property type="match status" value="1"/>
</dbReference>
<dbReference type="EMBL" id="BMLI01000001">
    <property type="protein sequence ID" value="GGM76980.1"/>
    <property type="molecule type" value="Genomic_DNA"/>
</dbReference>
<dbReference type="InterPro" id="IPR014729">
    <property type="entry name" value="Rossmann-like_a/b/a_fold"/>
</dbReference>
<comment type="catalytic activity">
    <reaction evidence="4">
        <text>L-aspartate + L-glutamine + ATP + H2O = L-asparagine + L-glutamate + AMP + diphosphate + H(+)</text>
        <dbReference type="Rhea" id="RHEA:12228"/>
        <dbReference type="ChEBI" id="CHEBI:15377"/>
        <dbReference type="ChEBI" id="CHEBI:15378"/>
        <dbReference type="ChEBI" id="CHEBI:29985"/>
        <dbReference type="ChEBI" id="CHEBI:29991"/>
        <dbReference type="ChEBI" id="CHEBI:30616"/>
        <dbReference type="ChEBI" id="CHEBI:33019"/>
        <dbReference type="ChEBI" id="CHEBI:58048"/>
        <dbReference type="ChEBI" id="CHEBI:58359"/>
        <dbReference type="ChEBI" id="CHEBI:456215"/>
        <dbReference type="EC" id="6.3.5.4"/>
    </reaction>
</comment>
<evidence type="ECO:0000256" key="2">
    <source>
        <dbReference type="ARBA" id="ARBA00005752"/>
    </source>
</evidence>
<evidence type="ECO:0000256" key="4">
    <source>
        <dbReference type="ARBA" id="ARBA00048741"/>
    </source>
</evidence>
<feature type="domain" description="Asparagine synthetase" evidence="5">
    <location>
        <begin position="209"/>
        <end position="634"/>
    </location>
</feature>
<comment type="similarity">
    <text evidence="2">Belongs to the asparagine synthetase family.</text>
</comment>
<evidence type="ECO:0000313" key="7">
    <source>
        <dbReference type="Proteomes" id="UP000632339"/>
    </source>
</evidence>
<dbReference type="Gene3D" id="3.60.20.10">
    <property type="entry name" value="Glutamine Phosphoribosylpyrophosphate, subunit 1, domain 1"/>
    <property type="match status" value="1"/>
</dbReference>
<evidence type="ECO:0000256" key="1">
    <source>
        <dbReference type="ARBA" id="ARBA00005187"/>
    </source>
</evidence>
<organism evidence="6 7">
    <name type="scientific">Dyadobacter beijingensis</name>
    <dbReference type="NCBI Taxonomy" id="365489"/>
    <lineage>
        <taxon>Bacteria</taxon>
        <taxon>Pseudomonadati</taxon>
        <taxon>Bacteroidota</taxon>
        <taxon>Cytophagia</taxon>
        <taxon>Cytophagales</taxon>
        <taxon>Spirosomataceae</taxon>
        <taxon>Dyadobacter</taxon>
    </lineage>
</organism>
<evidence type="ECO:0000259" key="5">
    <source>
        <dbReference type="Pfam" id="PF00733"/>
    </source>
</evidence>
<name>A0ABQ2HFR3_9BACT</name>
<comment type="pathway">
    <text evidence="1">Amino-acid biosynthesis; L-asparagine biosynthesis; L-asparagine from L-aspartate (L-Gln route): step 1/1.</text>
</comment>
<evidence type="ECO:0000256" key="3">
    <source>
        <dbReference type="ARBA" id="ARBA00012737"/>
    </source>
</evidence>
<dbReference type="PANTHER" id="PTHR43284:SF1">
    <property type="entry name" value="ASPARAGINE SYNTHETASE"/>
    <property type="match status" value="1"/>
</dbReference>
<dbReference type="Proteomes" id="UP000632339">
    <property type="component" value="Unassembled WGS sequence"/>
</dbReference>
<accession>A0ABQ2HFR3</accession>
<gene>
    <name evidence="6" type="ORF">GCM10010967_05690</name>
</gene>
<dbReference type="SUPFAM" id="SSF56235">
    <property type="entry name" value="N-terminal nucleophile aminohydrolases (Ntn hydrolases)"/>
    <property type="match status" value="1"/>
</dbReference>
<dbReference type="InterPro" id="IPR006426">
    <property type="entry name" value="Asn_synth_AEB"/>
</dbReference>
<dbReference type="InterPro" id="IPR029055">
    <property type="entry name" value="Ntn_hydrolases_N"/>
</dbReference>
<dbReference type="PIRSF" id="PIRSF001589">
    <property type="entry name" value="Asn_synthetase_glu-h"/>
    <property type="match status" value="1"/>
</dbReference>
<dbReference type="InterPro" id="IPR001962">
    <property type="entry name" value="Asn_synthase"/>
</dbReference>
<protein>
    <recommendedName>
        <fullName evidence="3">asparagine synthase (glutamine-hydrolyzing)</fullName>
        <ecNumber evidence="3">6.3.5.4</ecNumber>
    </recommendedName>
</protein>
<dbReference type="EC" id="6.3.5.4" evidence="3"/>
<dbReference type="PANTHER" id="PTHR43284">
    <property type="entry name" value="ASPARAGINE SYNTHETASE (GLUTAMINE-HYDROLYZING)"/>
    <property type="match status" value="1"/>
</dbReference>
<comment type="caution">
    <text evidence="6">The sequence shown here is derived from an EMBL/GenBank/DDBJ whole genome shotgun (WGS) entry which is preliminary data.</text>
</comment>
<evidence type="ECO:0000313" key="6">
    <source>
        <dbReference type="EMBL" id="GGM76980.1"/>
    </source>
</evidence>
<keyword evidence="7" id="KW-1185">Reference proteome</keyword>
<reference evidence="7" key="1">
    <citation type="journal article" date="2019" name="Int. J. Syst. Evol. Microbiol.">
        <title>The Global Catalogue of Microorganisms (GCM) 10K type strain sequencing project: providing services to taxonomists for standard genome sequencing and annotation.</title>
        <authorList>
            <consortium name="The Broad Institute Genomics Platform"/>
            <consortium name="The Broad Institute Genome Sequencing Center for Infectious Disease"/>
            <person name="Wu L."/>
            <person name="Ma J."/>
        </authorList>
    </citation>
    <scope>NUCLEOTIDE SEQUENCE [LARGE SCALE GENOMIC DNA]</scope>
    <source>
        <strain evidence="7">CGMCC 1.6375</strain>
    </source>
</reference>
<dbReference type="RefSeq" id="WP_019941927.1">
    <property type="nucleotide sequence ID" value="NZ_BMLI01000001.1"/>
</dbReference>
<dbReference type="InterPro" id="IPR051786">
    <property type="entry name" value="ASN_synthetase/amidase"/>
</dbReference>
<dbReference type="Pfam" id="PF00733">
    <property type="entry name" value="Asn_synthase"/>
    <property type="match status" value="1"/>
</dbReference>
<dbReference type="Gene3D" id="3.40.50.620">
    <property type="entry name" value="HUPs"/>
    <property type="match status" value="2"/>
</dbReference>
<sequence length="644" mass="72610">MLIQGFVSYHSNNWSSQSGEQHSISWEGGFLNFSEPGKSKTANDAFVVGFQGKNKSDVKLWGVSPVVLTSLSDFQALIPKLGDKLAAGIWIEESNGQVHLARHIFGLHTLYYTHIPGEFFAFSSNLHGLLSLLKDKQLATLNEARLKSFLTFSGDMQLDYNGETFYEHVKCVFPGHVLTAGAESVTARPFTKFEIPPLADSLPDFAARFKTLLTDAVTGKLPADGTIMGSHLSGGLDSSSVSTLARLYAPENPLHTFYYNTQGEASDDKDFAHEVARNIHSSHHEILLSEKHLEAIQQHTAILGYPQPTFVSPSFQKGVYELASQLGCEVLFNGNGGDSVVGSGFEYPALLYQQKDWALLKDLLTKRTQFFSKAGDFPNWDKLTFEEQTQIVEQNFLYRQISRSLRIMGPAQLPGLYRELTAHFKLSPQYFGKRGLSAVWKKLKGKSIQPITLLRDDFLESAFKKRPKLSGLSTLLRGDVPATFQASFEEIYNHHTIFHNENRSILAADYGLESRSPFFDKELFELCMAVPEVTKYGNGLGRMHFREAMKGILPEKVRLRSQKTHIGPRGRLSTLALYDQSQELLNDTSEIWQYVDRRKFEGTVKFLKTENIAMDEYTRSLFHVTRTISVAAWLEWLKSENYRP</sequence>